<keyword evidence="8" id="KW-0238">DNA-binding</keyword>
<keyword evidence="20" id="KW-1185">Reference proteome</keyword>
<dbReference type="GO" id="GO:0005524">
    <property type="term" value="F:ATP binding"/>
    <property type="evidence" value="ECO:0007669"/>
    <property type="project" value="UniProtKB-UniRule"/>
</dbReference>
<evidence type="ECO:0000256" key="12">
    <source>
        <dbReference type="ARBA" id="ARBA00034808"/>
    </source>
</evidence>
<dbReference type="PROSITE" id="PS51217">
    <property type="entry name" value="UVRD_HELICASE_CTER"/>
    <property type="match status" value="1"/>
</dbReference>
<feature type="domain" description="UvrD-like helicase ATP-binding" evidence="17">
    <location>
        <begin position="6"/>
        <end position="487"/>
    </location>
</feature>
<evidence type="ECO:0000256" key="8">
    <source>
        <dbReference type="ARBA" id="ARBA00023125"/>
    </source>
</evidence>
<evidence type="ECO:0000256" key="4">
    <source>
        <dbReference type="ARBA" id="ARBA00022801"/>
    </source>
</evidence>
<gene>
    <name evidence="19" type="primary">addA</name>
    <name evidence="19" type="ORF">D3874_26555</name>
</gene>
<evidence type="ECO:0000256" key="10">
    <source>
        <dbReference type="ARBA" id="ARBA00023235"/>
    </source>
</evidence>
<evidence type="ECO:0000259" key="18">
    <source>
        <dbReference type="PROSITE" id="PS51217"/>
    </source>
</evidence>
<evidence type="ECO:0000256" key="9">
    <source>
        <dbReference type="ARBA" id="ARBA00023204"/>
    </source>
</evidence>
<feature type="binding site" evidence="15">
    <location>
        <begin position="27"/>
        <end position="34"/>
    </location>
    <ligand>
        <name>ATP</name>
        <dbReference type="ChEBI" id="CHEBI:30616"/>
    </ligand>
</feature>
<dbReference type="EC" id="5.6.2.4" evidence="12"/>
<dbReference type="InterPro" id="IPR014017">
    <property type="entry name" value="DNA_helicase_UvrD-like_C"/>
</dbReference>
<dbReference type="InterPro" id="IPR011604">
    <property type="entry name" value="PDDEXK-like_dom_sf"/>
</dbReference>
<dbReference type="EMBL" id="QYUK01000016">
    <property type="protein sequence ID" value="RJF80665.1"/>
    <property type="molecule type" value="Genomic_DNA"/>
</dbReference>
<dbReference type="Gene3D" id="3.90.320.10">
    <property type="match status" value="1"/>
</dbReference>
<dbReference type="PROSITE" id="PS51198">
    <property type="entry name" value="UVRD_HELICASE_ATP_BIND"/>
    <property type="match status" value="1"/>
</dbReference>
<keyword evidence="5 15" id="KW-0347">Helicase</keyword>
<evidence type="ECO:0000256" key="1">
    <source>
        <dbReference type="ARBA" id="ARBA00022722"/>
    </source>
</evidence>
<dbReference type="InterPro" id="IPR014016">
    <property type="entry name" value="UvrD-like_ATP-bd"/>
</dbReference>
<comment type="caution">
    <text evidence="19">The sequence shown here is derived from an EMBL/GenBank/DDBJ whole genome shotgun (WGS) entry which is preliminary data.</text>
</comment>
<dbReference type="NCBIfam" id="TIGR02784">
    <property type="entry name" value="addA_alphas"/>
    <property type="match status" value="1"/>
</dbReference>
<feature type="region of interest" description="Disordered" evidence="16">
    <location>
        <begin position="1"/>
        <end position="22"/>
    </location>
</feature>
<dbReference type="GO" id="GO:0043138">
    <property type="term" value="F:3'-5' DNA helicase activity"/>
    <property type="evidence" value="ECO:0007669"/>
    <property type="project" value="UniProtKB-EC"/>
</dbReference>
<evidence type="ECO:0000256" key="13">
    <source>
        <dbReference type="ARBA" id="ARBA00034923"/>
    </source>
</evidence>
<reference evidence="19 20" key="1">
    <citation type="submission" date="2018-09" db="EMBL/GenBank/DDBJ databases">
        <authorList>
            <person name="Zhu H."/>
        </authorList>
    </citation>
    <scope>NUCLEOTIDE SEQUENCE [LARGE SCALE GENOMIC DNA]</scope>
    <source>
        <strain evidence="19 20">K1W22B-8</strain>
    </source>
</reference>
<keyword evidence="3" id="KW-0227">DNA damage</keyword>
<evidence type="ECO:0000256" key="14">
    <source>
        <dbReference type="ARBA" id="ARBA00048988"/>
    </source>
</evidence>
<evidence type="ECO:0000256" key="16">
    <source>
        <dbReference type="SAM" id="MobiDB-lite"/>
    </source>
</evidence>
<dbReference type="SUPFAM" id="SSF52980">
    <property type="entry name" value="Restriction endonuclease-like"/>
    <property type="match status" value="1"/>
</dbReference>
<keyword evidence="2 15" id="KW-0547">Nucleotide-binding</keyword>
<dbReference type="Proteomes" id="UP000284605">
    <property type="component" value="Unassembled WGS sequence"/>
</dbReference>
<evidence type="ECO:0000256" key="3">
    <source>
        <dbReference type="ARBA" id="ARBA00022763"/>
    </source>
</evidence>
<dbReference type="Pfam" id="PF12705">
    <property type="entry name" value="PDDEXK_1"/>
    <property type="match status" value="1"/>
</dbReference>
<keyword evidence="9" id="KW-0234">DNA repair</keyword>
<keyword evidence="1" id="KW-0540">Nuclease</keyword>
<evidence type="ECO:0000259" key="17">
    <source>
        <dbReference type="PROSITE" id="PS51198"/>
    </source>
</evidence>
<organism evidence="19 20">
    <name type="scientific">Oleomonas cavernae</name>
    <dbReference type="NCBI Taxonomy" id="2320859"/>
    <lineage>
        <taxon>Bacteria</taxon>
        <taxon>Pseudomonadati</taxon>
        <taxon>Pseudomonadota</taxon>
        <taxon>Alphaproteobacteria</taxon>
        <taxon>Acetobacterales</taxon>
        <taxon>Acetobacteraceae</taxon>
        <taxon>Oleomonas</taxon>
    </lineage>
</organism>
<protein>
    <recommendedName>
        <fullName evidence="12">DNA 3'-5' helicase</fullName>
        <ecNumber evidence="12">5.6.2.4</ecNumber>
    </recommendedName>
    <alternativeName>
        <fullName evidence="13">DNA 3'-5' helicase II</fullName>
    </alternativeName>
</protein>
<dbReference type="GO" id="GO:0003677">
    <property type="term" value="F:DNA binding"/>
    <property type="evidence" value="ECO:0007669"/>
    <property type="project" value="UniProtKB-KW"/>
</dbReference>
<evidence type="ECO:0000256" key="6">
    <source>
        <dbReference type="ARBA" id="ARBA00022839"/>
    </source>
</evidence>
<dbReference type="InterPro" id="IPR014151">
    <property type="entry name" value="DNA_helicase_AddA"/>
</dbReference>
<sequence length="1152" mass="124581">MGRRRGQVMTPQQKRASDPAASAWVSASAGTGKTHVLTNRVLRLLLAGALPERILCLTYTKAAAAEMANRIQERLAAWVVEPDERLRHAVHELTGEWPEVAGLHRARRLFARVLDAPGGLRIQTIHAFCQSLLGRFPVEVGLPPRFEALDDTAANELLMEATARVLSSDAPDLVAGVERLSSLAGDTAFEKLVQDFVAGRTRLPEDLSRASLGQHLDALAAALGATPGRIETRESVIAGFVAARRADMTPVEAAIAALKQGTTKSDPLAAGRLAAMRGPGDPLTTFEAYAQAFLTAQGEPRKNPMTKRLAERFSREAMWMLDEADELIACLGQAAQAEVHAASAALLTVGTAILDDYARAKARRRAVDYDDMVLKARDLLTKGAAATWVLYKLDGGLDHLLIDEAQDTSPAQWQLVRALTDEFFADDTAWERWRTVFAVGDVKQSIYSFQGAAPAVFGAERERVKSAVTAARKRFYPVELDLSFRSAPMVLELVDAVFALEAARGGVVVEGRLEHKAHRAQAAGTIELWPVEQGIAVEESEGWEPVETAIRGQSAEAALAERIADQICTWLERGEMLPARGRALKAGDIMILVRRRTGFVDALTRACKALGVPVAGSDRMTIAAQLGVMDLMAMGRFALLPDDDLTLAAVLKGPFIGLDEEALFDLAHGRPQGQSLWRTLDLRAAERADFAAAQASLAAVLARADFVTPFTFFARLLDEEQGRRRLIGRLGSEAIEPVEEFLSLALRHEADHPPSLQGFLHGVETGDVQLKRDLDRGRDEVRILTVHAAKGLEAPVVILPDTTALPGVREDLLRTAGGLPVWAIAGSKAAPAVASLRAAAQEAALEEYRRLLYVALTRAEDRLIVCGWRSGRSKDQDWVEGSWYDLVAAAFPADAVTVEVAPGFEIRRKSGTQQGTAGERHRSVAQTVTALPLPAWATRPAPVERRPSDPLSPSRAADADLGVASPIAGLGAARFLRGRLVHRLLELLPDLPAGRRPAAASRFLAARGEGLSPQALESLAAETLAVIDHKDFAPVFGPASRPEVPIAAVISEETVLGQIDRLVVLPDRVLIVDFKTDRPSPADWRAVATGYLRQLALYRTVVQRLYPDRPVEAALLWTETPRLMPIPGDRLDACLADLPGAVTEVDAPPPHS</sequence>
<proteinExistence type="predicted"/>
<dbReference type="GO" id="GO:0005829">
    <property type="term" value="C:cytosol"/>
    <property type="evidence" value="ECO:0007669"/>
    <property type="project" value="TreeGrafter"/>
</dbReference>
<dbReference type="PANTHER" id="PTHR11070:SF2">
    <property type="entry name" value="ATP-DEPENDENT DNA HELICASE SRS2"/>
    <property type="match status" value="1"/>
</dbReference>
<evidence type="ECO:0000256" key="2">
    <source>
        <dbReference type="ARBA" id="ARBA00022741"/>
    </source>
</evidence>
<dbReference type="InterPro" id="IPR000212">
    <property type="entry name" value="DNA_helicase_UvrD/REP"/>
</dbReference>
<comment type="catalytic activity">
    <reaction evidence="11">
        <text>Couples ATP hydrolysis with the unwinding of duplex DNA by translocating in the 3'-5' direction.</text>
        <dbReference type="EC" id="5.6.2.4"/>
    </reaction>
</comment>
<dbReference type="InterPro" id="IPR027417">
    <property type="entry name" value="P-loop_NTPase"/>
</dbReference>
<dbReference type="Pfam" id="PF00580">
    <property type="entry name" value="UvrD-helicase"/>
    <property type="match status" value="1"/>
</dbReference>
<dbReference type="Gene3D" id="3.40.50.300">
    <property type="entry name" value="P-loop containing nucleotide triphosphate hydrolases"/>
    <property type="match status" value="4"/>
</dbReference>
<dbReference type="Pfam" id="PF13361">
    <property type="entry name" value="UvrD_C"/>
    <property type="match status" value="1"/>
</dbReference>
<dbReference type="AlphaFoldDB" id="A0A418VU39"/>
<comment type="catalytic activity">
    <reaction evidence="14">
        <text>ATP + H2O = ADP + phosphate + H(+)</text>
        <dbReference type="Rhea" id="RHEA:13065"/>
        <dbReference type="ChEBI" id="CHEBI:15377"/>
        <dbReference type="ChEBI" id="CHEBI:15378"/>
        <dbReference type="ChEBI" id="CHEBI:30616"/>
        <dbReference type="ChEBI" id="CHEBI:43474"/>
        <dbReference type="ChEBI" id="CHEBI:456216"/>
        <dbReference type="EC" id="5.6.2.4"/>
    </reaction>
</comment>
<keyword evidence="10" id="KW-0413">Isomerase</keyword>
<keyword evidence="7 15" id="KW-0067">ATP-binding</keyword>
<dbReference type="PANTHER" id="PTHR11070">
    <property type="entry name" value="UVRD / RECB / PCRA DNA HELICASE FAMILY MEMBER"/>
    <property type="match status" value="1"/>
</dbReference>
<evidence type="ECO:0000256" key="7">
    <source>
        <dbReference type="ARBA" id="ARBA00022840"/>
    </source>
</evidence>
<evidence type="ECO:0000256" key="11">
    <source>
        <dbReference type="ARBA" id="ARBA00034617"/>
    </source>
</evidence>
<dbReference type="GO" id="GO:0004527">
    <property type="term" value="F:exonuclease activity"/>
    <property type="evidence" value="ECO:0007669"/>
    <property type="project" value="UniProtKB-KW"/>
</dbReference>
<dbReference type="Gene3D" id="1.10.486.10">
    <property type="entry name" value="PCRA, domain 4"/>
    <property type="match status" value="1"/>
</dbReference>
<name>A0A418VU39_9PROT</name>
<accession>A0A418VU39</accession>
<keyword evidence="4 15" id="KW-0378">Hydrolase</keyword>
<dbReference type="InterPro" id="IPR011335">
    <property type="entry name" value="Restrct_endonuc-II-like"/>
</dbReference>
<dbReference type="GO" id="GO:0033202">
    <property type="term" value="C:DNA helicase complex"/>
    <property type="evidence" value="ECO:0007669"/>
    <property type="project" value="TreeGrafter"/>
</dbReference>
<evidence type="ECO:0000256" key="5">
    <source>
        <dbReference type="ARBA" id="ARBA00022806"/>
    </source>
</evidence>
<dbReference type="SUPFAM" id="SSF52540">
    <property type="entry name" value="P-loop containing nucleoside triphosphate hydrolases"/>
    <property type="match status" value="1"/>
</dbReference>
<evidence type="ECO:0000313" key="20">
    <source>
        <dbReference type="Proteomes" id="UP000284605"/>
    </source>
</evidence>
<dbReference type="GO" id="GO:0000725">
    <property type="term" value="P:recombinational repair"/>
    <property type="evidence" value="ECO:0007669"/>
    <property type="project" value="TreeGrafter"/>
</dbReference>
<feature type="domain" description="UvrD-like helicase C-terminal" evidence="18">
    <location>
        <begin position="516"/>
        <end position="791"/>
    </location>
</feature>
<evidence type="ECO:0000256" key="15">
    <source>
        <dbReference type="PROSITE-ProRule" id="PRU00560"/>
    </source>
</evidence>
<dbReference type="InterPro" id="IPR038726">
    <property type="entry name" value="PDDEXK_AddAB-type"/>
</dbReference>
<keyword evidence="6" id="KW-0269">Exonuclease</keyword>
<evidence type="ECO:0000313" key="19">
    <source>
        <dbReference type="EMBL" id="RJF80665.1"/>
    </source>
</evidence>